<dbReference type="CDD" id="cd12148">
    <property type="entry name" value="fungal_TF_MHR"/>
    <property type="match status" value="1"/>
</dbReference>
<dbReference type="PANTHER" id="PTHR46910">
    <property type="entry name" value="TRANSCRIPTION FACTOR PDR1"/>
    <property type="match status" value="1"/>
</dbReference>
<dbReference type="CDD" id="cd00067">
    <property type="entry name" value="GAL4"/>
    <property type="match status" value="1"/>
</dbReference>
<dbReference type="PANTHER" id="PTHR46910:SF37">
    <property type="entry name" value="ZN(II)2CYS6 TRANSCRIPTION FACTOR (EUROFUNG)"/>
    <property type="match status" value="1"/>
</dbReference>
<evidence type="ECO:0000313" key="10">
    <source>
        <dbReference type="Proteomes" id="UP000256645"/>
    </source>
</evidence>
<dbReference type="GO" id="GO:0003677">
    <property type="term" value="F:DNA binding"/>
    <property type="evidence" value="ECO:0007669"/>
    <property type="project" value="UniProtKB-KW"/>
</dbReference>
<comment type="subcellular location">
    <subcellularLocation>
        <location evidence="1">Nucleus</location>
    </subcellularLocation>
</comment>
<dbReference type="GO" id="GO:0000981">
    <property type="term" value="F:DNA-binding transcription factor activity, RNA polymerase II-specific"/>
    <property type="evidence" value="ECO:0007669"/>
    <property type="project" value="InterPro"/>
</dbReference>
<keyword evidence="10" id="KW-1185">Reference proteome</keyword>
<evidence type="ECO:0000256" key="4">
    <source>
        <dbReference type="ARBA" id="ARBA00023125"/>
    </source>
</evidence>
<dbReference type="EMBL" id="PDLM01000010">
    <property type="protein sequence ID" value="RDW67527.1"/>
    <property type="molecule type" value="Genomic_DNA"/>
</dbReference>
<feature type="region of interest" description="Disordered" evidence="7">
    <location>
        <begin position="613"/>
        <end position="652"/>
    </location>
</feature>
<evidence type="ECO:0000259" key="8">
    <source>
        <dbReference type="PROSITE" id="PS50048"/>
    </source>
</evidence>
<dbReference type="PROSITE" id="PS00463">
    <property type="entry name" value="ZN2_CY6_FUNGAL_1"/>
    <property type="match status" value="1"/>
</dbReference>
<organism evidence="9 10">
    <name type="scientific">Coleophoma cylindrospora</name>
    <dbReference type="NCBI Taxonomy" id="1849047"/>
    <lineage>
        <taxon>Eukaryota</taxon>
        <taxon>Fungi</taxon>
        <taxon>Dikarya</taxon>
        <taxon>Ascomycota</taxon>
        <taxon>Pezizomycotina</taxon>
        <taxon>Leotiomycetes</taxon>
        <taxon>Helotiales</taxon>
        <taxon>Dermateaceae</taxon>
        <taxon>Coleophoma</taxon>
    </lineage>
</organism>
<keyword evidence="6" id="KW-0539">Nucleus</keyword>
<evidence type="ECO:0000256" key="3">
    <source>
        <dbReference type="ARBA" id="ARBA00023015"/>
    </source>
</evidence>
<keyword evidence="4" id="KW-0238">DNA-binding</keyword>
<protein>
    <recommendedName>
        <fullName evidence="8">Zn(2)-C6 fungal-type domain-containing protein</fullName>
    </recommendedName>
</protein>
<dbReference type="Pfam" id="PF04082">
    <property type="entry name" value="Fungal_trans"/>
    <property type="match status" value="1"/>
</dbReference>
<dbReference type="PROSITE" id="PS50048">
    <property type="entry name" value="ZN2_CY6_FUNGAL_2"/>
    <property type="match status" value="1"/>
</dbReference>
<comment type="caution">
    <text evidence="9">The sequence shown here is derived from an EMBL/GenBank/DDBJ whole genome shotgun (WGS) entry which is preliminary data.</text>
</comment>
<accession>A0A3D8R0G0</accession>
<dbReference type="AlphaFoldDB" id="A0A3D8R0G0"/>
<evidence type="ECO:0000256" key="1">
    <source>
        <dbReference type="ARBA" id="ARBA00004123"/>
    </source>
</evidence>
<dbReference type="Proteomes" id="UP000256645">
    <property type="component" value="Unassembled WGS sequence"/>
</dbReference>
<dbReference type="SMART" id="SM00906">
    <property type="entry name" value="Fungal_trans"/>
    <property type="match status" value="1"/>
</dbReference>
<proteinExistence type="predicted"/>
<dbReference type="InterPro" id="IPR036864">
    <property type="entry name" value="Zn2-C6_fun-type_DNA-bd_sf"/>
</dbReference>
<dbReference type="SUPFAM" id="SSF57701">
    <property type="entry name" value="Zn2/Cys6 DNA-binding domain"/>
    <property type="match status" value="1"/>
</dbReference>
<feature type="compositionally biased region" description="Polar residues" evidence="7">
    <location>
        <begin position="621"/>
        <end position="630"/>
    </location>
</feature>
<dbReference type="STRING" id="1849047.A0A3D8R0G0"/>
<evidence type="ECO:0000256" key="5">
    <source>
        <dbReference type="ARBA" id="ARBA00023163"/>
    </source>
</evidence>
<name>A0A3D8R0G0_9HELO</name>
<gene>
    <name evidence="9" type="ORF">BP6252_08923</name>
</gene>
<dbReference type="GO" id="GO:0008270">
    <property type="term" value="F:zinc ion binding"/>
    <property type="evidence" value="ECO:0007669"/>
    <property type="project" value="InterPro"/>
</dbReference>
<evidence type="ECO:0000256" key="7">
    <source>
        <dbReference type="SAM" id="MobiDB-lite"/>
    </source>
</evidence>
<dbReference type="InterPro" id="IPR007219">
    <property type="entry name" value="XnlR_reg_dom"/>
</dbReference>
<evidence type="ECO:0000256" key="6">
    <source>
        <dbReference type="ARBA" id="ARBA00023242"/>
    </source>
</evidence>
<dbReference type="InterPro" id="IPR001138">
    <property type="entry name" value="Zn2Cys6_DnaBD"/>
</dbReference>
<sequence>MEMDSSRPTAKTCDVCKARKVRCLKSGASDQRCTNCIKRGDLCTFRKVKKRRLRNDTSHASSPCNKPPRSSHFFPPPTYFPSGLALPVALTPETSIEQRNVNSQQFPGLDEESTIGGGDGSIEDPAEASYIDILLKDSQATGRRQNELLLQSGERYVDSSGIAFFSKSRTNSLNRLLGHSRVKQLLNNLETMVQARVGEAYDPPDIPTGFQQPRSPTFKHSARSYTESYFLHIHPVYPFLDRVQFERRASDKNLPETLKVDKAWCALYFTVLALGSQFHDEGTFDQGKGKPWKLFQVALGTLPELILPSKRLLNAQAVTTMAIFALTFSCLSILEMLVTEAVRIATAMDLHICVGSDTTHVQMQRTFWTIYNLEKEFCFLAGRASAIADYDIGSPVPKSPREDLGGLNWLLIFVRHSRILSKAYEKLFSISATLNSTAVYLKNIDTIRGDLDDWKNSLPPEMRPGSPFRQRYGDKSGDSFLTLKIHFAYYHAVIALCRLTLHVCRTECIERLAASESELIHSARSVIHLTQNIDLAPYTPTWILGYIPLSALFILFDFVIHNPAHPDTRKNLAFLDIAAGYFTRLEFATDGSLQSSLLAEFAHIARQYVQDFQNGKLPNPQDKNYQTQGRSDGDSTGAIPPPRNASLSSEIMARPDPTLYESPQYEYNDNTSASNAEGQTGSDFMCLFGNSHTDIFTSESMLSFDPALYESQYLPWD</sequence>
<dbReference type="GO" id="GO:0006351">
    <property type="term" value="P:DNA-templated transcription"/>
    <property type="evidence" value="ECO:0007669"/>
    <property type="project" value="InterPro"/>
</dbReference>
<evidence type="ECO:0000256" key="2">
    <source>
        <dbReference type="ARBA" id="ARBA00022723"/>
    </source>
</evidence>
<evidence type="ECO:0000313" key="9">
    <source>
        <dbReference type="EMBL" id="RDW67527.1"/>
    </source>
</evidence>
<feature type="domain" description="Zn(2)-C6 fungal-type" evidence="8">
    <location>
        <begin position="12"/>
        <end position="45"/>
    </location>
</feature>
<dbReference type="GO" id="GO:0005634">
    <property type="term" value="C:nucleus"/>
    <property type="evidence" value="ECO:0007669"/>
    <property type="project" value="UniProtKB-SubCell"/>
</dbReference>
<keyword evidence="2" id="KW-0479">Metal-binding</keyword>
<keyword evidence="3" id="KW-0805">Transcription regulation</keyword>
<dbReference type="InterPro" id="IPR050987">
    <property type="entry name" value="AtrR-like"/>
</dbReference>
<dbReference type="OrthoDB" id="39175at2759"/>
<dbReference type="SMART" id="SM00066">
    <property type="entry name" value="GAL4"/>
    <property type="match status" value="1"/>
</dbReference>
<reference evidence="9 10" key="1">
    <citation type="journal article" date="2018" name="IMA Fungus">
        <title>IMA Genome-F 9: Draft genome sequence of Annulohypoxylon stygium, Aspergillus mulundensis, Berkeleyomyces basicola (syn. Thielaviopsis basicola), Ceratocystis smalleyi, two Cercospora beticola strains, Coleophoma cylindrospora, Fusarium fracticaudum, Phialophora cf. hyalina, and Morchella septimelata.</title>
        <authorList>
            <person name="Wingfield B.D."/>
            <person name="Bills G.F."/>
            <person name="Dong Y."/>
            <person name="Huang W."/>
            <person name="Nel W.J."/>
            <person name="Swalarsk-Parry B.S."/>
            <person name="Vaghefi N."/>
            <person name="Wilken P.M."/>
            <person name="An Z."/>
            <person name="de Beer Z.W."/>
            <person name="De Vos L."/>
            <person name="Chen L."/>
            <person name="Duong T.A."/>
            <person name="Gao Y."/>
            <person name="Hammerbacher A."/>
            <person name="Kikkert J.R."/>
            <person name="Li Y."/>
            <person name="Li H."/>
            <person name="Li K."/>
            <person name="Li Q."/>
            <person name="Liu X."/>
            <person name="Ma X."/>
            <person name="Naidoo K."/>
            <person name="Pethybridge S.J."/>
            <person name="Sun J."/>
            <person name="Steenkamp E.T."/>
            <person name="van der Nest M.A."/>
            <person name="van Wyk S."/>
            <person name="Wingfield M.J."/>
            <person name="Xiong C."/>
            <person name="Yue Q."/>
            <person name="Zhang X."/>
        </authorList>
    </citation>
    <scope>NUCLEOTIDE SEQUENCE [LARGE SCALE GENOMIC DNA]</scope>
    <source>
        <strain evidence="9 10">BP6252</strain>
    </source>
</reference>
<keyword evidence="5" id="KW-0804">Transcription</keyword>